<evidence type="ECO:0000259" key="1">
    <source>
        <dbReference type="Pfam" id="PF25276"/>
    </source>
</evidence>
<gene>
    <name evidence="2" type="ORF">GIB67_000725</name>
</gene>
<dbReference type="OrthoDB" id="1919622at2759"/>
<name>A0A7J7ND19_9MAGN</name>
<dbReference type="InterPro" id="IPR057192">
    <property type="entry name" value="DUF7870"/>
</dbReference>
<dbReference type="PANTHER" id="PTHR33597:SF11">
    <property type="entry name" value="OS07G0620600 PROTEIN"/>
    <property type="match status" value="1"/>
</dbReference>
<protein>
    <recommendedName>
        <fullName evidence="1">DUF7870 domain-containing protein</fullName>
    </recommendedName>
</protein>
<evidence type="ECO:0000313" key="2">
    <source>
        <dbReference type="EMBL" id="KAF6165141.1"/>
    </source>
</evidence>
<sequence>MSEEGCLHGEKDKGLGLKFPKDLMNEGILRLGDKAMFINGEVSGDLHEILNDNEMDLISEFDIERQRDVPDDSLDFVFASSYGAAEFIDRALRMGGIVVVQLDDKAFRRPLNYKIMYLWRFDTMVIAMRKISAGVGSGSMKSPTKRKLFSFISESKREVLNSLEEVYVEPPRRSNTNNYLKRTKYLPDLIGDSFDRYPRPVFIDVGSLGRNIGWFEQNYPTRNLDFNIYKIETMPIDGLEHDLIVPQIGISKWVMENVREEEYVVMKAEADIVEELISSKAISLGGRVVLRVQKQGLQST</sequence>
<dbReference type="EMBL" id="JACGCM010000859">
    <property type="protein sequence ID" value="KAF6165141.1"/>
    <property type="molecule type" value="Genomic_DNA"/>
</dbReference>
<evidence type="ECO:0000313" key="3">
    <source>
        <dbReference type="Proteomes" id="UP000541444"/>
    </source>
</evidence>
<dbReference type="PANTHER" id="PTHR33597">
    <property type="entry name" value="OS02G0760400 PROTEIN"/>
    <property type="match status" value="1"/>
</dbReference>
<proteinExistence type="predicted"/>
<comment type="caution">
    <text evidence="2">The sequence shown here is derived from an EMBL/GenBank/DDBJ whole genome shotgun (WGS) entry which is preliminary data.</text>
</comment>
<dbReference type="AlphaFoldDB" id="A0A7J7ND19"/>
<reference evidence="2 3" key="1">
    <citation type="journal article" date="2020" name="IScience">
        <title>Genome Sequencing of the Endangered Kingdonia uniflora (Circaeasteraceae, Ranunculales) Reveals Potential Mechanisms of Evolutionary Specialization.</title>
        <authorList>
            <person name="Sun Y."/>
            <person name="Deng T."/>
            <person name="Zhang A."/>
            <person name="Moore M.J."/>
            <person name="Landis J.B."/>
            <person name="Lin N."/>
            <person name="Zhang H."/>
            <person name="Zhang X."/>
            <person name="Huang J."/>
            <person name="Zhang X."/>
            <person name="Sun H."/>
            <person name="Wang H."/>
        </authorList>
    </citation>
    <scope>NUCLEOTIDE SEQUENCE [LARGE SCALE GENOMIC DNA]</scope>
    <source>
        <strain evidence="2">TB1705</strain>
        <tissue evidence="2">Leaf</tissue>
    </source>
</reference>
<organism evidence="2 3">
    <name type="scientific">Kingdonia uniflora</name>
    <dbReference type="NCBI Taxonomy" id="39325"/>
    <lineage>
        <taxon>Eukaryota</taxon>
        <taxon>Viridiplantae</taxon>
        <taxon>Streptophyta</taxon>
        <taxon>Embryophyta</taxon>
        <taxon>Tracheophyta</taxon>
        <taxon>Spermatophyta</taxon>
        <taxon>Magnoliopsida</taxon>
        <taxon>Ranunculales</taxon>
        <taxon>Circaeasteraceae</taxon>
        <taxon>Kingdonia</taxon>
    </lineage>
</organism>
<keyword evidence="3" id="KW-1185">Reference proteome</keyword>
<dbReference type="Pfam" id="PF25276">
    <property type="entry name" value="DUF7870"/>
    <property type="match status" value="1"/>
</dbReference>
<accession>A0A7J7ND19</accession>
<feature type="domain" description="DUF7870" evidence="1">
    <location>
        <begin position="160"/>
        <end position="296"/>
    </location>
</feature>
<dbReference type="Proteomes" id="UP000541444">
    <property type="component" value="Unassembled WGS sequence"/>
</dbReference>